<dbReference type="Proteomes" id="UP000011560">
    <property type="component" value="Unassembled WGS sequence"/>
</dbReference>
<dbReference type="InterPro" id="IPR007310">
    <property type="entry name" value="Aerobactin_biosyn_IucA/IucC_N"/>
</dbReference>
<feature type="domain" description="Aerobactin siderophore biosynthesis IucA/IucC N-terminal" evidence="2">
    <location>
        <begin position="226"/>
        <end position="473"/>
    </location>
</feature>
<dbReference type="InterPro" id="IPR022770">
    <property type="entry name" value="IucA/IucC-like_C"/>
</dbReference>
<keyword evidence="5" id="KW-1185">Reference proteome</keyword>
<protein>
    <submittedName>
        <fullName evidence="4">Siderophore synthetase component</fullName>
    </submittedName>
</protein>
<dbReference type="GO" id="GO:0019290">
    <property type="term" value="P:siderophore biosynthetic process"/>
    <property type="evidence" value="ECO:0007669"/>
    <property type="project" value="InterPro"/>
</dbReference>
<reference evidence="4 5" key="1">
    <citation type="journal article" date="2014" name="PLoS Genet.">
        <title>Phylogenetically driven sequencing of extremely halophilic archaea reveals strategies for static and dynamic osmo-response.</title>
        <authorList>
            <person name="Becker E.A."/>
            <person name="Seitzer P.M."/>
            <person name="Tritt A."/>
            <person name="Larsen D."/>
            <person name="Krusor M."/>
            <person name="Yao A.I."/>
            <person name="Wu D."/>
            <person name="Madern D."/>
            <person name="Eisen J.A."/>
            <person name="Darling A.E."/>
            <person name="Facciotti M.T."/>
        </authorList>
    </citation>
    <scope>NUCLEOTIDE SEQUENCE [LARGE SCALE GENOMIC DNA]</scope>
    <source>
        <strain evidence="4 5">JCM 14624</strain>
    </source>
</reference>
<sequence>MTRLLSPPTDDRSPVRHRELTDSERAGLAAAFQYARRHDLASPPDEAYRRELMAARWGILARLLGGLARDRPDSLPDPIVTEPTDPVVPTEPAEPLTSLDSDALSARLPDAEGTDRTLLLRFPRTETVVAVPVRSHRAFDRFAFAPPAVACRLDTVEPIETPETVVRLLDREGVVDGFERFRTEIGESVVNLALARLARRVRWTDLAATPTPATGPDPTSVATSEAFDRLVIGGHPFHPGAKLRRGMSPTEVLSFAPEFADSIPVRFAAIHRDRALETSVDDESLTDRLYACFPGLRMAVETAIPSGRSVAEYAVVPVHPWQFRHVLPERYTAAQDAGTVVTIPSYTVDAAPLLSLRTVVPSAPTADGRRPPHLKLAIGVQTTNAVRTLSPNAVTNGPQLTEALTPVCNAADSERFGVLQEPAATCYHPADGPCPDGPDYDDARHLSALLRQHPSTHRIVGDDERVVTAASLLSRPPAGRRSVLTATLDEFADADLGSDRRTVVEAFLSAYLDAVVPGPLELLVTEGVALEAHLQNTSLVFDDGRPTGTLVGDFGGVRVFPDRFGGTDLAPYPDSAVIADDVSAAREKLWYSLFQNHLGELVGRLCATEPVALETCWQLVRERCEQTFDDLAARDDVPSNRVAGDRSSLFDDRLVHKGLTAMRLRDSVHDYCRTRVGNPLTEVRPTSGGGR</sequence>
<dbReference type="GO" id="GO:0016881">
    <property type="term" value="F:acid-amino acid ligase activity"/>
    <property type="evidence" value="ECO:0007669"/>
    <property type="project" value="UniProtKB-ARBA"/>
</dbReference>
<dbReference type="RefSeq" id="WP_007698633.1">
    <property type="nucleotide sequence ID" value="NZ_AOIQ01000008.1"/>
</dbReference>
<feature type="domain" description="Aerobactin siderophore biosynthesis IucA/IucC-like C-terminal" evidence="3">
    <location>
        <begin position="506"/>
        <end position="667"/>
    </location>
</feature>
<evidence type="ECO:0000256" key="1">
    <source>
        <dbReference type="SAM" id="MobiDB-lite"/>
    </source>
</evidence>
<dbReference type="InterPro" id="IPR037455">
    <property type="entry name" value="LucA/IucC-like"/>
</dbReference>
<dbReference type="STRING" id="1227490.C479_04782"/>
<feature type="region of interest" description="Disordered" evidence="1">
    <location>
        <begin position="71"/>
        <end position="97"/>
    </location>
</feature>
<feature type="compositionally biased region" description="Low complexity" evidence="1">
    <location>
        <begin position="76"/>
        <end position="95"/>
    </location>
</feature>
<dbReference type="OrthoDB" id="269720at2157"/>
<evidence type="ECO:0000259" key="3">
    <source>
        <dbReference type="Pfam" id="PF06276"/>
    </source>
</evidence>
<dbReference type="PANTHER" id="PTHR34384:SF5">
    <property type="entry name" value="L-2,3-DIAMINOPROPANOATE--CITRATE LIGASE"/>
    <property type="match status" value="1"/>
</dbReference>
<evidence type="ECO:0000259" key="2">
    <source>
        <dbReference type="Pfam" id="PF04183"/>
    </source>
</evidence>
<organism evidence="4 5">
    <name type="scientific">Halovivax asiaticus JCM 14624</name>
    <dbReference type="NCBI Taxonomy" id="1227490"/>
    <lineage>
        <taxon>Archaea</taxon>
        <taxon>Methanobacteriati</taxon>
        <taxon>Methanobacteriota</taxon>
        <taxon>Stenosarchaea group</taxon>
        <taxon>Halobacteria</taxon>
        <taxon>Halobacteriales</taxon>
        <taxon>Natrialbaceae</taxon>
        <taxon>Halovivax</taxon>
    </lineage>
</organism>
<accession>M0BQM9</accession>
<dbReference type="AlphaFoldDB" id="M0BQM9"/>
<dbReference type="PANTHER" id="PTHR34384">
    <property type="entry name" value="L-2,3-DIAMINOPROPANOATE--CITRATE LIGASE"/>
    <property type="match status" value="1"/>
</dbReference>
<feature type="compositionally biased region" description="Basic and acidic residues" evidence="1">
    <location>
        <begin position="9"/>
        <end position="22"/>
    </location>
</feature>
<gene>
    <name evidence="4" type="ORF">C479_04782</name>
</gene>
<dbReference type="Pfam" id="PF04183">
    <property type="entry name" value="IucA_IucC"/>
    <property type="match status" value="1"/>
</dbReference>
<evidence type="ECO:0000313" key="4">
    <source>
        <dbReference type="EMBL" id="ELZ12683.1"/>
    </source>
</evidence>
<comment type="caution">
    <text evidence="4">The sequence shown here is derived from an EMBL/GenBank/DDBJ whole genome shotgun (WGS) entry which is preliminary data.</text>
</comment>
<dbReference type="Gene3D" id="1.10.510.40">
    <property type="match status" value="1"/>
</dbReference>
<dbReference type="Pfam" id="PF06276">
    <property type="entry name" value="FhuF"/>
    <property type="match status" value="1"/>
</dbReference>
<dbReference type="PATRIC" id="fig|1227490.4.peg.964"/>
<dbReference type="EMBL" id="AOIQ01000008">
    <property type="protein sequence ID" value="ELZ12683.1"/>
    <property type="molecule type" value="Genomic_DNA"/>
</dbReference>
<feature type="region of interest" description="Disordered" evidence="1">
    <location>
        <begin position="1"/>
        <end position="22"/>
    </location>
</feature>
<name>M0BQM9_9EURY</name>
<evidence type="ECO:0000313" key="5">
    <source>
        <dbReference type="Proteomes" id="UP000011560"/>
    </source>
</evidence>
<proteinExistence type="predicted"/>